<reference evidence="1 2" key="1">
    <citation type="journal article" date="2017" name="BMC Genomics">
        <title>Chromosome level assembly and secondary metabolite potential of the parasitic fungus Cordyceps militaris.</title>
        <authorList>
            <person name="Kramer G.J."/>
            <person name="Nodwell J.R."/>
        </authorList>
    </citation>
    <scope>NUCLEOTIDE SEQUENCE [LARGE SCALE GENOMIC DNA]</scope>
    <source>
        <strain evidence="1 2">ATCC 34164</strain>
    </source>
</reference>
<dbReference type="VEuPathDB" id="FungiDB:A9K55_001563"/>
<dbReference type="EMBL" id="CP023326">
    <property type="protein sequence ID" value="ATY65390.1"/>
    <property type="molecule type" value="Genomic_DNA"/>
</dbReference>
<dbReference type="AlphaFoldDB" id="A0A2H4SQJ9"/>
<proteinExistence type="predicted"/>
<organism evidence="1 2">
    <name type="scientific">Cordyceps militaris</name>
    <name type="common">Caterpillar fungus</name>
    <name type="synonym">Clavaria militaris</name>
    <dbReference type="NCBI Taxonomy" id="73501"/>
    <lineage>
        <taxon>Eukaryota</taxon>
        <taxon>Fungi</taxon>
        <taxon>Dikarya</taxon>
        <taxon>Ascomycota</taxon>
        <taxon>Pezizomycotina</taxon>
        <taxon>Sordariomycetes</taxon>
        <taxon>Hypocreomycetidae</taxon>
        <taxon>Hypocreales</taxon>
        <taxon>Cordycipitaceae</taxon>
        <taxon>Cordyceps</taxon>
    </lineage>
</organism>
<accession>A0A2H4SQJ9</accession>
<evidence type="ECO:0000313" key="2">
    <source>
        <dbReference type="Proteomes" id="UP000323067"/>
    </source>
</evidence>
<dbReference type="VEuPathDB" id="FungiDB:CCM_00567"/>
<gene>
    <name evidence="1" type="ORF">A9K55_001563</name>
</gene>
<protein>
    <submittedName>
        <fullName evidence="1">Uncharacterized protein</fullName>
    </submittedName>
</protein>
<dbReference type="Proteomes" id="UP000323067">
    <property type="component" value="Chromosome iii"/>
</dbReference>
<name>A0A2H4SQJ9_CORMI</name>
<sequence length="188" mass="20734">MASHLTADCPLLLVACHPSANSEDQDMHPNTHQRPKHHQIRTTLAHRASADTQRFRCFQQWHAPLSEGVGILVTYYCEHQLAATPGPQKSQHRLFHHCLWSPWQLLGFLVGKLACRTGDLSPYAGSVSSPVPTPSPGTEPRPALNGPRAALVAVALATALLARCSRRPSHRLSVLSVLITVVKLSWRW</sequence>
<evidence type="ECO:0000313" key="1">
    <source>
        <dbReference type="EMBL" id="ATY65390.1"/>
    </source>
</evidence>